<dbReference type="Gene3D" id="3.40.630.30">
    <property type="match status" value="1"/>
</dbReference>
<keyword evidence="1" id="KW-0808">Transferase</keyword>
<sequence length="119" mass="14197">MIHSKIKEFNKPNWGEWEEFNYHIKDGSIVIAGIVAESRYQTVEIEFLYVDNEYRKQGLAKQLLDYLEIVAKKQGMTSILVNTYSFQAPEFYLKMGYELLFKIEKAFGNVDQYYYRKQI</sequence>
<proteinExistence type="predicted"/>
<dbReference type="Pfam" id="PF13508">
    <property type="entry name" value="Acetyltransf_7"/>
    <property type="match status" value="1"/>
</dbReference>
<evidence type="ECO:0000256" key="1">
    <source>
        <dbReference type="ARBA" id="ARBA00022679"/>
    </source>
</evidence>
<dbReference type="AlphaFoldDB" id="A0A9Q9BWS0"/>
<evidence type="ECO:0000313" key="5">
    <source>
        <dbReference type="Proteomes" id="UP001057381"/>
    </source>
</evidence>
<reference evidence="4" key="1">
    <citation type="submission" date="2021-04" db="EMBL/GenBank/DDBJ databases">
        <title>Complete Genome Sequences of Macrococcus spp. from dog and cattle.</title>
        <authorList>
            <person name="Schwendener S."/>
            <person name="Perreten V."/>
        </authorList>
    </citation>
    <scope>NUCLEOTIDE SEQUENCE</scope>
    <source>
        <strain evidence="4">Epi0143-OL</strain>
    </source>
</reference>
<name>A0A9Q9BWS0_9STAP</name>
<dbReference type="CDD" id="cd04301">
    <property type="entry name" value="NAT_SF"/>
    <property type="match status" value="1"/>
</dbReference>
<keyword evidence="2" id="KW-0012">Acyltransferase</keyword>
<evidence type="ECO:0000256" key="2">
    <source>
        <dbReference type="ARBA" id="ARBA00023315"/>
    </source>
</evidence>
<feature type="domain" description="N-acetyltransferase" evidence="3">
    <location>
        <begin position="27"/>
        <end position="98"/>
    </location>
</feature>
<dbReference type="InterPro" id="IPR050680">
    <property type="entry name" value="YpeA/RimI_acetyltransf"/>
</dbReference>
<organism evidence="4 5">
    <name type="scientific">Macrococcus equipercicus</name>
    <dbReference type="NCBI Taxonomy" id="69967"/>
    <lineage>
        <taxon>Bacteria</taxon>
        <taxon>Bacillati</taxon>
        <taxon>Bacillota</taxon>
        <taxon>Bacilli</taxon>
        <taxon>Bacillales</taxon>
        <taxon>Staphylococcaceae</taxon>
        <taxon>Macrococcus</taxon>
    </lineage>
</organism>
<evidence type="ECO:0000259" key="3">
    <source>
        <dbReference type="Pfam" id="PF13508"/>
    </source>
</evidence>
<dbReference type="InterPro" id="IPR016181">
    <property type="entry name" value="Acyl_CoA_acyltransferase"/>
</dbReference>
<dbReference type="PANTHER" id="PTHR43420">
    <property type="entry name" value="ACETYLTRANSFERASE"/>
    <property type="match status" value="1"/>
</dbReference>
<evidence type="ECO:0000313" key="4">
    <source>
        <dbReference type="EMBL" id="UTH14807.1"/>
    </source>
</evidence>
<dbReference type="PANTHER" id="PTHR43420:SF52">
    <property type="entry name" value="N-ACETYLTRANSFERASE YODP"/>
    <property type="match status" value="1"/>
</dbReference>
<dbReference type="KEGG" id="mequ:KFV11_00305"/>
<protein>
    <submittedName>
        <fullName evidence="4">GNAT family N-acetyltransferase</fullName>
    </submittedName>
</protein>
<dbReference type="Proteomes" id="UP001057381">
    <property type="component" value="Chromosome"/>
</dbReference>
<dbReference type="InterPro" id="IPR000182">
    <property type="entry name" value="GNAT_dom"/>
</dbReference>
<dbReference type="GO" id="GO:0016747">
    <property type="term" value="F:acyltransferase activity, transferring groups other than amino-acyl groups"/>
    <property type="evidence" value="ECO:0007669"/>
    <property type="project" value="InterPro"/>
</dbReference>
<accession>A0A9Q9BWS0</accession>
<dbReference type="SUPFAM" id="SSF55729">
    <property type="entry name" value="Acyl-CoA N-acyltransferases (Nat)"/>
    <property type="match status" value="1"/>
</dbReference>
<dbReference type="EMBL" id="CP073809">
    <property type="protein sequence ID" value="UTH14807.1"/>
    <property type="molecule type" value="Genomic_DNA"/>
</dbReference>
<gene>
    <name evidence="4" type="ORF">KFV11_00305</name>
</gene>